<name>A0A096F952_COMTE</name>
<accession>A0A096F952</accession>
<comment type="caution">
    <text evidence="2">The sequence shown here is derived from an EMBL/GenBank/DDBJ whole genome shotgun (WGS) entry which is preliminary data.</text>
</comment>
<feature type="transmembrane region" description="Helical" evidence="1">
    <location>
        <begin position="204"/>
        <end position="228"/>
    </location>
</feature>
<feature type="transmembrane region" description="Helical" evidence="1">
    <location>
        <begin position="80"/>
        <end position="98"/>
    </location>
</feature>
<organism evidence="2 3">
    <name type="scientific">Comamonas testosteroni</name>
    <name type="common">Pseudomonas testosteroni</name>
    <dbReference type="NCBI Taxonomy" id="285"/>
    <lineage>
        <taxon>Bacteria</taxon>
        <taxon>Pseudomonadati</taxon>
        <taxon>Pseudomonadota</taxon>
        <taxon>Betaproteobacteria</taxon>
        <taxon>Burkholderiales</taxon>
        <taxon>Comamonadaceae</taxon>
        <taxon>Comamonas</taxon>
    </lineage>
</organism>
<dbReference type="AlphaFoldDB" id="A0A096F952"/>
<gene>
    <name evidence="2" type="ORF">P353_20530</name>
</gene>
<evidence type="ECO:0000313" key="3">
    <source>
        <dbReference type="Proteomes" id="UP000029553"/>
    </source>
</evidence>
<proteinExistence type="predicted"/>
<keyword evidence="1" id="KW-1133">Transmembrane helix</keyword>
<evidence type="ECO:0000256" key="1">
    <source>
        <dbReference type="SAM" id="Phobius"/>
    </source>
</evidence>
<sequence>MVFVSIFSAFFIVEEYIKNDVKKLIWILKFSFFVQLFFWIATYISVDFKVAVYNIIGASDSVNLWPQNIESRGFGLSNEINFTSPSVSVFISLILIGLNSPIVLLNAVTQLVNSNLVAVAAILGFVGAKIKVINKIILAIASLGLVFYFGVKYIPRFSDEIESGGIRTVQILIENHLNFHNNGFWEWLFGAGTKVYGEESGSDIGWVILINYYGVISIFLVLFLLIALSMRAFKNRIHQFLWLTFGLILNTKGLVIGANAYIFMTFVFIFIRYNHEMKGDSHEIR</sequence>
<reference evidence="2 3" key="1">
    <citation type="submission" date="2013-09" db="EMBL/GenBank/DDBJ databases">
        <title>High correlation between genotypes and phenotypes of environmental bacteria Comamonas testosteroni strains.</title>
        <authorList>
            <person name="Liu L."/>
            <person name="Zhu W."/>
            <person name="Xia X."/>
            <person name="Xu B."/>
            <person name="Luo M."/>
            <person name="Wang G."/>
        </authorList>
    </citation>
    <scope>NUCLEOTIDE SEQUENCE [LARGE SCALE GENOMIC DNA]</scope>
    <source>
        <strain evidence="2 3">JL40</strain>
    </source>
</reference>
<protein>
    <recommendedName>
        <fullName evidence="4">O-antigen polymerase</fullName>
    </recommendedName>
</protein>
<evidence type="ECO:0000313" key="2">
    <source>
        <dbReference type="EMBL" id="KGH26896.1"/>
    </source>
</evidence>
<feature type="transmembrane region" description="Helical" evidence="1">
    <location>
        <begin position="24"/>
        <end position="46"/>
    </location>
</feature>
<evidence type="ECO:0008006" key="4">
    <source>
        <dbReference type="Google" id="ProtNLM"/>
    </source>
</evidence>
<dbReference type="Proteomes" id="UP000029553">
    <property type="component" value="Unassembled WGS sequence"/>
</dbReference>
<feature type="transmembrane region" description="Helical" evidence="1">
    <location>
        <begin position="240"/>
        <end position="271"/>
    </location>
</feature>
<feature type="transmembrane region" description="Helical" evidence="1">
    <location>
        <begin position="132"/>
        <end position="151"/>
    </location>
</feature>
<dbReference type="EMBL" id="AWOR01000068">
    <property type="protein sequence ID" value="KGH26896.1"/>
    <property type="molecule type" value="Genomic_DNA"/>
</dbReference>
<keyword evidence="1" id="KW-0812">Transmembrane</keyword>
<keyword evidence="1" id="KW-0472">Membrane</keyword>